<evidence type="ECO:0000313" key="1">
    <source>
        <dbReference type="EMBL" id="KQB85159.1"/>
    </source>
</evidence>
<organism evidence="1 2">
    <name type="scientific">Corynebacterium oculi</name>
    <dbReference type="NCBI Taxonomy" id="1544416"/>
    <lineage>
        <taxon>Bacteria</taxon>
        <taxon>Bacillati</taxon>
        <taxon>Actinomycetota</taxon>
        <taxon>Actinomycetes</taxon>
        <taxon>Mycobacteriales</taxon>
        <taxon>Corynebacteriaceae</taxon>
        <taxon>Corynebacterium</taxon>
    </lineage>
</organism>
<dbReference type="PATRIC" id="fig|1544416.3.peg.301"/>
<comment type="caution">
    <text evidence="1">The sequence shown here is derived from an EMBL/GenBank/DDBJ whole genome shotgun (WGS) entry which is preliminary data.</text>
</comment>
<dbReference type="EMBL" id="LKST01000001">
    <property type="protein sequence ID" value="KQB85159.1"/>
    <property type="molecule type" value="Genomic_DNA"/>
</dbReference>
<accession>A0A0Q0U0I9</accession>
<sequence>MALHLSLDLHGATLGDVEALVAAARSAGAQSSSVIDVDAEAGVLSVRAQAPRYASQDASRGEGSGVGEAAVRSVIDILTGRQEPPRR</sequence>
<gene>
    <name evidence="1" type="ORF">Cocul_00297</name>
</gene>
<name>A0A0Q0U0I9_9CORY</name>
<dbReference type="STRING" id="1544416.Cocul_00297"/>
<evidence type="ECO:0000313" key="2">
    <source>
        <dbReference type="Proteomes" id="UP000050517"/>
    </source>
</evidence>
<dbReference type="RefSeq" id="WP_055121528.1">
    <property type="nucleotide sequence ID" value="NZ_LKST01000001.1"/>
</dbReference>
<dbReference type="AlphaFoldDB" id="A0A0Q0U0I9"/>
<dbReference type="Proteomes" id="UP000050517">
    <property type="component" value="Unassembled WGS sequence"/>
</dbReference>
<reference evidence="1 2" key="1">
    <citation type="submission" date="2015-10" db="EMBL/GenBank/DDBJ databases">
        <title>Corynebacteirum lowii and Corynebacterium oculi species nova, derived from human clinical disease and and emended description of Corynebacterium mastiditis.</title>
        <authorList>
            <person name="Bernard K."/>
            <person name="Pacheco A.L."/>
            <person name="Mcdougall C."/>
            <person name="Burtx T."/>
            <person name="Weibe D."/>
            <person name="Tyler S."/>
            <person name="Olson A.B."/>
            <person name="Cnockaert M."/>
            <person name="Eguchi H."/>
            <person name="Kuwahara T."/>
            <person name="Nakayama-Imaohji H."/>
            <person name="Boudewijins M."/>
            <person name="Van Hoecke F."/>
            <person name="Bernier A.-M."/>
            <person name="Vandamme P."/>
        </authorList>
    </citation>
    <scope>NUCLEOTIDE SEQUENCE [LARGE SCALE GENOMIC DNA]</scope>
    <source>
        <strain evidence="1 2">NML 130210</strain>
    </source>
</reference>
<keyword evidence="2" id="KW-1185">Reference proteome</keyword>
<proteinExistence type="predicted"/>
<dbReference type="OrthoDB" id="4412344at2"/>
<protein>
    <submittedName>
        <fullName evidence="1">Uncharacterized protein</fullName>
    </submittedName>
</protein>